<evidence type="ECO:0000313" key="2">
    <source>
        <dbReference type="EMBL" id="ARZ70211.1"/>
    </source>
</evidence>
<name>A0A1Z2L7L3_9ACTN</name>
<sequence length="143" mass="15164">MPTMSSSLSPVTGMREKPERSASVSACRIVLPRSMTTRSVRGTITSRTSVSPSSKTECTMRRSSSSISDSFSARSTMARSSASEAKGPLRKPLPGVRALPMRISSCGTGPMIRARGSRTYAAAVAVFSGCWRPMVRGETPTAT</sequence>
<organism evidence="2 3">
    <name type="scientific">Streptomyces albireticuli</name>
    <dbReference type="NCBI Taxonomy" id="1940"/>
    <lineage>
        <taxon>Bacteria</taxon>
        <taxon>Bacillati</taxon>
        <taxon>Actinomycetota</taxon>
        <taxon>Actinomycetes</taxon>
        <taxon>Kitasatosporales</taxon>
        <taxon>Streptomycetaceae</taxon>
        <taxon>Streptomyces</taxon>
    </lineage>
</organism>
<evidence type="ECO:0000256" key="1">
    <source>
        <dbReference type="SAM" id="MobiDB-lite"/>
    </source>
</evidence>
<dbReference type="Proteomes" id="UP000195755">
    <property type="component" value="Chromosome"/>
</dbReference>
<dbReference type="KEGG" id="salj:SMD11_4614"/>
<proteinExistence type="predicted"/>
<protein>
    <submittedName>
        <fullName evidence="2">Uncharacterized protein</fullName>
    </submittedName>
</protein>
<dbReference type="AlphaFoldDB" id="A0A1Z2L7L3"/>
<reference evidence="2 3" key="1">
    <citation type="submission" date="2017-06" db="EMBL/GenBank/DDBJ databases">
        <title>Streptomyces albireticuli Genome sequencing and assembly.</title>
        <authorList>
            <person name="Wang Y."/>
            <person name="Du B."/>
            <person name="Ding Y."/>
            <person name="Liu H."/>
            <person name="Hou Q."/>
            <person name="Liu K."/>
            <person name="Yao L."/>
            <person name="Wang C."/>
        </authorList>
    </citation>
    <scope>NUCLEOTIDE SEQUENCE [LARGE SCALE GENOMIC DNA]</scope>
    <source>
        <strain evidence="2 3">MDJK11</strain>
    </source>
</reference>
<feature type="compositionally biased region" description="Low complexity" evidence="1">
    <location>
        <begin position="61"/>
        <end position="85"/>
    </location>
</feature>
<dbReference type="EMBL" id="CP021744">
    <property type="protein sequence ID" value="ARZ70211.1"/>
    <property type="molecule type" value="Genomic_DNA"/>
</dbReference>
<accession>A0A1Z2L7L3</accession>
<feature type="compositionally biased region" description="Polar residues" evidence="1">
    <location>
        <begin position="1"/>
        <end position="10"/>
    </location>
</feature>
<evidence type="ECO:0000313" key="3">
    <source>
        <dbReference type="Proteomes" id="UP000195755"/>
    </source>
</evidence>
<feature type="compositionally biased region" description="Polar residues" evidence="1">
    <location>
        <begin position="34"/>
        <end position="57"/>
    </location>
</feature>
<gene>
    <name evidence="2" type="ORF">SMD11_4614</name>
</gene>
<feature type="region of interest" description="Disordered" evidence="1">
    <location>
        <begin position="1"/>
        <end position="102"/>
    </location>
</feature>